<protein>
    <submittedName>
        <fullName evidence="2">Uncharacterized protein</fullName>
    </submittedName>
</protein>
<gene>
    <name evidence="2" type="ORF">FA13DRAFT_1708955</name>
</gene>
<comment type="caution">
    <text evidence="2">The sequence shown here is derived from an EMBL/GenBank/DDBJ whole genome shotgun (WGS) entry which is preliminary data.</text>
</comment>
<dbReference type="Proteomes" id="UP000298030">
    <property type="component" value="Unassembled WGS sequence"/>
</dbReference>
<feature type="compositionally biased region" description="Basic and acidic residues" evidence="1">
    <location>
        <begin position="121"/>
        <end position="138"/>
    </location>
</feature>
<dbReference type="AlphaFoldDB" id="A0A4Y7TEJ6"/>
<sequence length="177" mass="19892">MPQRTAQGPSNEIAQLSLTKQAFVYFRAEGQMVLREGRPRALELETKRFLSILGRLLKRTPILSSPQSRSGEPKVSLPTPSTPPTMHGSNHTKARAELAHNMPHNDMDSKDQRTIKNHLAAAEEHAKEAYEHRNDRTVTDPLAPARKQGHKPSRGAEIDAELKRDDEERLKQKGIDP</sequence>
<proteinExistence type="predicted"/>
<evidence type="ECO:0000313" key="2">
    <source>
        <dbReference type="EMBL" id="TEB32374.1"/>
    </source>
</evidence>
<dbReference type="OrthoDB" id="3358750at2759"/>
<dbReference type="PANTHER" id="PTHR39475:SF1">
    <property type="entry name" value="CONIDIATION-SPECIFIC PROTEIN 6"/>
    <property type="match status" value="1"/>
</dbReference>
<evidence type="ECO:0000256" key="1">
    <source>
        <dbReference type="SAM" id="MobiDB-lite"/>
    </source>
</evidence>
<accession>A0A4Y7TEJ6</accession>
<dbReference type="PANTHER" id="PTHR39475">
    <property type="entry name" value="CONIDIATION-SPECIFIC PROTEIN 6"/>
    <property type="match status" value="1"/>
</dbReference>
<keyword evidence="3" id="KW-1185">Reference proteome</keyword>
<dbReference type="EMBL" id="QPFP01000015">
    <property type="protein sequence ID" value="TEB32374.1"/>
    <property type="molecule type" value="Genomic_DNA"/>
</dbReference>
<evidence type="ECO:0000313" key="3">
    <source>
        <dbReference type="Proteomes" id="UP000298030"/>
    </source>
</evidence>
<organism evidence="2 3">
    <name type="scientific">Coprinellus micaceus</name>
    <name type="common">Glistening ink-cap mushroom</name>
    <name type="synonym">Coprinus micaceus</name>
    <dbReference type="NCBI Taxonomy" id="71717"/>
    <lineage>
        <taxon>Eukaryota</taxon>
        <taxon>Fungi</taxon>
        <taxon>Dikarya</taxon>
        <taxon>Basidiomycota</taxon>
        <taxon>Agaricomycotina</taxon>
        <taxon>Agaricomycetes</taxon>
        <taxon>Agaricomycetidae</taxon>
        <taxon>Agaricales</taxon>
        <taxon>Agaricineae</taxon>
        <taxon>Psathyrellaceae</taxon>
        <taxon>Coprinellus</taxon>
    </lineage>
</organism>
<feature type="compositionally biased region" description="Basic and acidic residues" evidence="1">
    <location>
        <begin position="154"/>
        <end position="177"/>
    </location>
</feature>
<name>A0A4Y7TEJ6_COPMI</name>
<feature type="region of interest" description="Disordered" evidence="1">
    <location>
        <begin position="63"/>
        <end position="177"/>
    </location>
</feature>
<feature type="compositionally biased region" description="Basic and acidic residues" evidence="1">
    <location>
        <begin position="94"/>
        <end position="114"/>
    </location>
</feature>
<reference evidence="2 3" key="1">
    <citation type="journal article" date="2019" name="Nat. Ecol. Evol.">
        <title>Megaphylogeny resolves global patterns of mushroom evolution.</title>
        <authorList>
            <person name="Varga T."/>
            <person name="Krizsan K."/>
            <person name="Foldi C."/>
            <person name="Dima B."/>
            <person name="Sanchez-Garcia M."/>
            <person name="Sanchez-Ramirez S."/>
            <person name="Szollosi G.J."/>
            <person name="Szarkandi J.G."/>
            <person name="Papp V."/>
            <person name="Albert L."/>
            <person name="Andreopoulos W."/>
            <person name="Angelini C."/>
            <person name="Antonin V."/>
            <person name="Barry K.W."/>
            <person name="Bougher N.L."/>
            <person name="Buchanan P."/>
            <person name="Buyck B."/>
            <person name="Bense V."/>
            <person name="Catcheside P."/>
            <person name="Chovatia M."/>
            <person name="Cooper J."/>
            <person name="Damon W."/>
            <person name="Desjardin D."/>
            <person name="Finy P."/>
            <person name="Geml J."/>
            <person name="Haridas S."/>
            <person name="Hughes K."/>
            <person name="Justo A."/>
            <person name="Karasinski D."/>
            <person name="Kautmanova I."/>
            <person name="Kiss B."/>
            <person name="Kocsube S."/>
            <person name="Kotiranta H."/>
            <person name="LaButti K.M."/>
            <person name="Lechner B.E."/>
            <person name="Liimatainen K."/>
            <person name="Lipzen A."/>
            <person name="Lukacs Z."/>
            <person name="Mihaltcheva S."/>
            <person name="Morgado L.N."/>
            <person name="Niskanen T."/>
            <person name="Noordeloos M.E."/>
            <person name="Ohm R.A."/>
            <person name="Ortiz-Santana B."/>
            <person name="Ovrebo C."/>
            <person name="Racz N."/>
            <person name="Riley R."/>
            <person name="Savchenko A."/>
            <person name="Shiryaev A."/>
            <person name="Soop K."/>
            <person name="Spirin V."/>
            <person name="Szebenyi C."/>
            <person name="Tomsovsky M."/>
            <person name="Tulloss R.E."/>
            <person name="Uehling J."/>
            <person name="Grigoriev I.V."/>
            <person name="Vagvolgyi C."/>
            <person name="Papp T."/>
            <person name="Martin F.M."/>
            <person name="Miettinen O."/>
            <person name="Hibbett D.S."/>
            <person name="Nagy L.G."/>
        </authorList>
    </citation>
    <scope>NUCLEOTIDE SEQUENCE [LARGE SCALE GENOMIC DNA]</scope>
    <source>
        <strain evidence="2 3">FP101781</strain>
    </source>
</reference>